<dbReference type="InterPro" id="IPR009057">
    <property type="entry name" value="Homeodomain-like_sf"/>
</dbReference>
<name>A0A9J6RRX8_9GAMM</name>
<dbReference type="EMBL" id="JAPTGG010000018">
    <property type="protein sequence ID" value="MCZ0866919.1"/>
    <property type="molecule type" value="Genomic_DNA"/>
</dbReference>
<dbReference type="PROSITE" id="PS01124">
    <property type="entry name" value="HTH_ARAC_FAMILY_2"/>
    <property type="match status" value="1"/>
</dbReference>
<evidence type="ECO:0000313" key="5">
    <source>
        <dbReference type="EMBL" id="MCZ0866919.1"/>
    </source>
</evidence>
<feature type="domain" description="HTH araC/xylS-type" evidence="4">
    <location>
        <begin position="201"/>
        <end position="299"/>
    </location>
</feature>
<keyword evidence="3" id="KW-0804">Transcription</keyword>
<dbReference type="InterPro" id="IPR018062">
    <property type="entry name" value="HTH_AraC-typ_CS"/>
</dbReference>
<dbReference type="InterPro" id="IPR011051">
    <property type="entry name" value="RmlC_Cupin_sf"/>
</dbReference>
<dbReference type="Pfam" id="PF02311">
    <property type="entry name" value="AraC_binding"/>
    <property type="match status" value="1"/>
</dbReference>
<organism evidence="5 6">
    <name type="scientific">Dasania phycosphaerae</name>
    <dbReference type="NCBI Taxonomy" id="2950436"/>
    <lineage>
        <taxon>Bacteria</taxon>
        <taxon>Pseudomonadati</taxon>
        <taxon>Pseudomonadota</taxon>
        <taxon>Gammaproteobacteria</taxon>
        <taxon>Cellvibrionales</taxon>
        <taxon>Spongiibacteraceae</taxon>
        <taxon>Dasania</taxon>
    </lineage>
</organism>
<evidence type="ECO:0000259" key="4">
    <source>
        <dbReference type="PROSITE" id="PS01124"/>
    </source>
</evidence>
<dbReference type="SUPFAM" id="SSF46689">
    <property type="entry name" value="Homeodomain-like"/>
    <property type="match status" value="1"/>
</dbReference>
<dbReference type="PANTHER" id="PTHR43280:SF19">
    <property type="entry name" value="4-HYDROXYPHENYLACETATE CATABOLISM PROTEIN"/>
    <property type="match status" value="1"/>
</dbReference>
<evidence type="ECO:0000313" key="6">
    <source>
        <dbReference type="Proteomes" id="UP001069090"/>
    </source>
</evidence>
<reference evidence="5 6" key="1">
    <citation type="submission" date="2022-12" db="EMBL/GenBank/DDBJ databases">
        <title>Dasania phycosphaerae sp. nov., isolated from particulate material of the south coast of Korea.</title>
        <authorList>
            <person name="Jiang Y."/>
        </authorList>
    </citation>
    <scope>NUCLEOTIDE SEQUENCE [LARGE SCALE GENOMIC DNA]</scope>
    <source>
        <strain evidence="5 6">GY-19</strain>
    </source>
</reference>
<sequence>MANPSKPPLIPNIDIGKTYDQRYKGADIHVDTLANLADFFGADMPGHRHDRFYQIHWLKSGAVKVQLGEQSYSGSAPLFYFTPPAIPHSFQLDAQPAGLVLTVRREVVHRLVSGNEDAALERRFTVPVFSELHAVAGSLAKEAKRFEQLMEMLAEEFFERRPGRKHTLPALVNLVLVCVFRLSQLPARQLESGHEEMKIFQSFHELIEKNYKKHWPLSEYAAALNVSPSRLADICRRLSGGSSKSLVYERQIEEAKWQLIYTAESINVISDELGFKDPAYFCRFFTKKTGSSPREFRRRILSGLDGSAEQDG</sequence>
<gene>
    <name evidence="5" type="primary">hpaA</name>
    <name evidence="5" type="ORF">O0V09_17065</name>
</gene>
<keyword evidence="6" id="KW-1185">Reference proteome</keyword>
<dbReference type="AlphaFoldDB" id="A0A9J6RRX8"/>
<proteinExistence type="predicted"/>
<dbReference type="PROSITE" id="PS00041">
    <property type="entry name" value="HTH_ARAC_FAMILY_1"/>
    <property type="match status" value="1"/>
</dbReference>
<evidence type="ECO:0000256" key="2">
    <source>
        <dbReference type="ARBA" id="ARBA00023125"/>
    </source>
</evidence>
<keyword evidence="2" id="KW-0238">DNA-binding</keyword>
<dbReference type="GO" id="GO:0043565">
    <property type="term" value="F:sequence-specific DNA binding"/>
    <property type="evidence" value="ECO:0007669"/>
    <property type="project" value="InterPro"/>
</dbReference>
<comment type="caution">
    <text evidence="5">The sequence shown here is derived from an EMBL/GenBank/DDBJ whole genome shotgun (WGS) entry which is preliminary data.</text>
</comment>
<protein>
    <submittedName>
        <fullName evidence="5">4-hydroxyphenylacetate catabolism regulatory protein HpaA</fullName>
    </submittedName>
</protein>
<accession>A0A9J6RRX8</accession>
<evidence type="ECO:0000256" key="1">
    <source>
        <dbReference type="ARBA" id="ARBA00023015"/>
    </source>
</evidence>
<dbReference type="NCBIfam" id="TIGR02297">
    <property type="entry name" value="HpaA"/>
    <property type="match status" value="1"/>
</dbReference>
<dbReference type="Gene3D" id="1.10.10.60">
    <property type="entry name" value="Homeodomain-like"/>
    <property type="match status" value="1"/>
</dbReference>
<dbReference type="InterPro" id="IPR018060">
    <property type="entry name" value="HTH_AraC"/>
</dbReference>
<dbReference type="SUPFAM" id="SSF51182">
    <property type="entry name" value="RmlC-like cupins"/>
    <property type="match status" value="1"/>
</dbReference>
<dbReference type="Gene3D" id="2.60.120.10">
    <property type="entry name" value="Jelly Rolls"/>
    <property type="match status" value="1"/>
</dbReference>
<dbReference type="PANTHER" id="PTHR43280">
    <property type="entry name" value="ARAC-FAMILY TRANSCRIPTIONAL REGULATOR"/>
    <property type="match status" value="1"/>
</dbReference>
<dbReference type="GO" id="GO:0003700">
    <property type="term" value="F:DNA-binding transcription factor activity"/>
    <property type="evidence" value="ECO:0007669"/>
    <property type="project" value="InterPro"/>
</dbReference>
<dbReference type="InterPro" id="IPR014710">
    <property type="entry name" value="RmlC-like_jellyroll"/>
</dbReference>
<dbReference type="Proteomes" id="UP001069090">
    <property type="component" value="Unassembled WGS sequence"/>
</dbReference>
<evidence type="ECO:0000256" key="3">
    <source>
        <dbReference type="ARBA" id="ARBA00023163"/>
    </source>
</evidence>
<keyword evidence="1" id="KW-0805">Transcription regulation</keyword>
<dbReference type="InterPro" id="IPR011983">
    <property type="entry name" value="HpaA_TReg"/>
</dbReference>
<dbReference type="InterPro" id="IPR003313">
    <property type="entry name" value="AraC-bd"/>
</dbReference>
<dbReference type="RefSeq" id="WP_258332869.1">
    <property type="nucleotide sequence ID" value="NZ_JAPTGG010000018.1"/>
</dbReference>
<dbReference type="Pfam" id="PF12833">
    <property type="entry name" value="HTH_18"/>
    <property type="match status" value="1"/>
</dbReference>
<dbReference type="SMART" id="SM00342">
    <property type="entry name" value="HTH_ARAC"/>
    <property type="match status" value="1"/>
</dbReference>